<proteinExistence type="predicted"/>
<evidence type="ECO:0008006" key="3">
    <source>
        <dbReference type="Google" id="ProtNLM"/>
    </source>
</evidence>
<gene>
    <name evidence="2" type="ORF">UFOVP1247_105</name>
    <name evidence="1" type="ORF">UFOVP970_145</name>
</gene>
<protein>
    <recommendedName>
        <fullName evidence="3">Lipoprotein</fullName>
    </recommendedName>
</protein>
<organism evidence="1">
    <name type="scientific">uncultured Caudovirales phage</name>
    <dbReference type="NCBI Taxonomy" id="2100421"/>
    <lineage>
        <taxon>Viruses</taxon>
        <taxon>Duplodnaviria</taxon>
        <taxon>Heunggongvirae</taxon>
        <taxon>Uroviricota</taxon>
        <taxon>Caudoviricetes</taxon>
        <taxon>Peduoviridae</taxon>
        <taxon>Maltschvirus</taxon>
        <taxon>Maltschvirus maltsch</taxon>
    </lineage>
</organism>
<dbReference type="EMBL" id="LR796916">
    <property type="protein sequence ID" value="CAB4175288.1"/>
    <property type="molecule type" value="Genomic_DNA"/>
</dbReference>
<evidence type="ECO:0000313" key="2">
    <source>
        <dbReference type="EMBL" id="CAB4193587.1"/>
    </source>
</evidence>
<sequence>MKKLLLAVPLVFMACSFPQDSQGNSVKKLDGHTPDHINRLEIEKLSEEIYKGLYKITIDDTVHILIYRGVESVTMIQLK</sequence>
<evidence type="ECO:0000313" key="1">
    <source>
        <dbReference type="EMBL" id="CAB4175288.1"/>
    </source>
</evidence>
<dbReference type="PROSITE" id="PS51257">
    <property type="entry name" value="PROKAR_LIPOPROTEIN"/>
    <property type="match status" value="1"/>
</dbReference>
<reference evidence="1" key="1">
    <citation type="submission" date="2020-05" db="EMBL/GenBank/DDBJ databases">
        <authorList>
            <person name="Chiriac C."/>
            <person name="Salcher M."/>
            <person name="Ghai R."/>
            <person name="Kavagutti S V."/>
        </authorList>
    </citation>
    <scope>NUCLEOTIDE SEQUENCE</scope>
</reference>
<accession>A0A6J5Q1H7</accession>
<dbReference type="EMBL" id="LR797195">
    <property type="protein sequence ID" value="CAB4193587.1"/>
    <property type="molecule type" value="Genomic_DNA"/>
</dbReference>
<name>A0A6J5Q1H7_9CAUD</name>